<evidence type="ECO:0000313" key="3">
    <source>
        <dbReference type="RefSeq" id="XP_025726997.1"/>
    </source>
</evidence>
<feature type="region of interest" description="Disordered" evidence="1">
    <location>
        <begin position="146"/>
        <end position="174"/>
    </location>
</feature>
<dbReference type="RefSeq" id="XP_025726999.1">
    <property type="nucleotide sequence ID" value="XM_025871214.1"/>
</dbReference>
<evidence type="ECO:0000313" key="4">
    <source>
        <dbReference type="RefSeq" id="XP_025726999.1"/>
    </source>
</evidence>
<keyword evidence="2" id="KW-1185">Reference proteome</keyword>
<evidence type="ECO:0000313" key="2">
    <source>
        <dbReference type="Proteomes" id="UP000286641"/>
    </source>
</evidence>
<accession>A0A3Q7P9T9</accession>
<name>A0A3Q7P9T9_CALUR</name>
<dbReference type="InterPro" id="IPR045860">
    <property type="entry name" value="Snake_toxin-like_sf"/>
</dbReference>
<organism evidence="2 3">
    <name type="scientific">Callorhinus ursinus</name>
    <name type="common">Northern fur seal</name>
    <dbReference type="NCBI Taxonomy" id="34884"/>
    <lineage>
        <taxon>Eukaryota</taxon>
        <taxon>Metazoa</taxon>
        <taxon>Chordata</taxon>
        <taxon>Craniata</taxon>
        <taxon>Vertebrata</taxon>
        <taxon>Euteleostomi</taxon>
        <taxon>Mammalia</taxon>
        <taxon>Eutheria</taxon>
        <taxon>Laurasiatheria</taxon>
        <taxon>Carnivora</taxon>
        <taxon>Caniformia</taxon>
        <taxon>Pinnipedia</taxon>
        <taxon>Otariidae</taxon>
        <taxon>Callorhinus</taxon>
    </lineage>
</organism>
<dbReference type="RefSeq" id="XP_025726997.1">
    <property type="nucleotide sequence ID" value="XM_025871212.1"/>
</dbReference>
<proteinExistence type="predicted"/>
<sequence>MRGARAIALSDRAVGEWRREQRGGEAVKRDPPLGPSPALRALAMAPLLTLFLVALVGLPLAQALDCHVCAYNGENCFNPMRCPAMVTYCMTTRTYYTPTKMKGDLAHLRGSSGSKALPQSAHCKHSASTLQGVNHYHTPITGEEAEARRDRGAQTPHPCPTAQSLLPPAGRLHP</sequence>
<dbReference type="AlphaFoldDB" id="A0A3Q7P9T9"/>
<reference key="1">
    <citation type="submission" date="2019-01" db="UniProtKB">
        <authorList>
            <consortium name="RefSeq"/>
        </authorList>
    </citation>
    <scope>IDENTIFICATION</scope>
    <source>
        <tissue evidence="4">Blood</tissue>
    </source>
</reference>
<evidence type="ECO:0000256" key="1">
    <source>
        <dbReference type="SAM" id="MobiDB-lite"/>
    </source>
</evidence>
<gene>
    <name evidence="3 4" type="primary">LOC112823440</name>
</gene>
<reference evidence="3" key="2">
    <citation type="submission" date="2025-04" db="UniProtKB">
        <authorList>
            <consortium name="RefSeq"/>
        </authorList>
    </citation>
    <scope>IDENTIFICATION</scope>
    <source>
        <tissue evidence="3">Blood</tissue>
    </source>
</reference>
<dbReference type="SUPFAM" id="SSF57302">
    <property type="entry name" value="Snake toxin-like"/>
    <property type="match status" value="1"/>
</dbReference>
<dbReference type="CTD" id="66004"/>
<protein>
    <submittedName>
        <fullName evidence="3 4">Uncharacterized protein LOC112823440 isoform X1</fullName>
    </submittedName>
</protein>
<dbReference type="Proteomes" id="UP000286641">
    <property type="component" value="Unplaced"/>
</dbReference>
<dbReference type="Gene3D" id="2.10.60.10">
    <property type="entry name" value="CD59"/>
    <property type="match status" value="1"/>
</dbReference>